<feature type="compositionally biased region" description="Low complexity" evidence="5">
    <location>
        <begin position="743"/>
        <end position="762"/>
    </location>
</feature>
<evidence type="ECO:0000256" key="3">
    <source>
        <dbReference type="ARBA" id="ARBA00021502"/>
    </source>
</evidence>
<sequence length="789" mass="85456">MAPFAAELANLRALTFRITSTTTVQLPQHVPAIATSLANCRSLLSSTQSSNSKSSSEAAVAIHKYRTLLSTLLQDRTIQGRWSAIVLIKATIEIGGWETLQKALPWVRGLLGILTKPDPPSAKKLCIITLTRIFILTREYPTLVREITTPSLPAFVQSCLQMASARASASLLHTILESFNQLVPRHPTIFRSYQKQLQRLLGQILAPTPSSNLAKEQVSGLKLDITSEVSDAARRLHVQLPCCAPKGGSSDEWQKSLKNTVLSVHKTADKVFRAVVEDWQSSVLDRPSTSGQTLENEVQDMESDTLSLPPWSGIFAGGERLVHLLRLLREYLENSTPNPVGLDVALIMDLLTRFLSLTVPSSVGAKSFQAVKFNNQATKEERENLWLVLPSVHVATIELLLVLVERSGASTAALDSILLDQLVWVFNAEKYNAHVKTACYQAFAKILTRSGVGLTKSAIDPLSSVIRICCDDLLPSGQPVAKQQPPAQGKANGNAQQGATNADSFLNASKDTTDKVIHFAGLQQAAYQLLPALLKNVPAQFFSDSLRTRMDRTATLIQHKDAMVASVLNPPPSKRFGKPAASILPLMARSFASDTNVESLMRPRMPVIRLGTQDAEPDDVIEEEEADEEVEEEQEEPFVGQELDSLLETAAKNDNAPGDIAMVDVPPEESVPEVAPPLVPTPTATASPPLDVNASGKRPQHEIVPLSSTKRMKVDKDGVEQPVAGSTPITVTTRSSKRISETVVAPEVPASSPAVAAPQAAETKAGESDDDDDDIQLVMGHDTDDESDS</sequence>
<feature type="region of interest" description="Disordered" evidence="5">
    <location>
        <begin position="479"/>
        <end position="499"/>
    </location>
</feature>
<dbReference type="STRING" id="1448308.A0A2T2NZN2"/>
<feature type="compositionally biased region" description="Low complexity" evidence="5">
    <location>
        <begin position="487"/>
        <end position="499"/>
    </location>
</feature>
<dbReference type="InterPro" id="IPR012583">
    <property type="entry name" value="RIX1_N"/>
</dbReference>
<dbReference type="InterPro" id="IPR016024">
    <property type="entry name" value="ARM-type_fold"/>
</dbReference>
<proteinExistence type="inferred from homology"/>
<evidence type="ECO:0000256" key="1">
    <source>
        <dbReference type="ARBA" id="ARBA00004123"/>
    </source>
</evidence>
<dbReference type="Pfam" id="PF08167">
    <property type="entry name" value="RIX1"/>
    <property type="match status" value="1"/>
</dbReference>
<dbReference type="Proteomes" id="UP000240883">
    <property type="component" value="Unassembled WGS sequence"/>
</dbReference>
<dbReference type="GO" id="GO:0006364">
    <property type="term" value="P:rRNA processing"/>
    <property type="evidence" value="ECO:0007669"/>
    <property type="project" value="TreeGrafter"/>
</dbReference>
<protein>
    <recommendedName>
        <fullName evidence="3">Pre-rRNA-processing protein RIX1</fullName>
    </recommendedName>
</protein>
<comment type="similarity">
    <text evidence="2">Belongs to the RIX1/PELP1 family.</text>
</comment>
<evidence type="ECO:0000256" key="4">
    <source>
        <dbReference type="ARBA" id="ARBA00023242"/>
    </source>
</evidence>
<dbReference type="PANTHER" id="PTHR34105:SF1">
    <property type="entry name" value="PROLINE-, GLUTAMIC ACID- AND LEUCINE-RICH PROTEIN 1"/>
    <property type="match status" value="1"/>
</dbReference>
<organism evidence="7 8">
    <name type="scientific">Corynespora cassiicola Philippines</name>
    <dbReference type="NCBI Taxonomy" id="1448308"/>
    <lineage>
        <taxon>Eukaryota</taxon>
        <taxon>Fungi</taxon>
        <taxon>Dikarya</taxon>
        <taxon>Ascomycota</taxon>
        <taxon>Pezizomycotina</taxon>
        <taxon>Dothideomycetes</taxon>
        <taxon>Pleosporomycetidae</taxon>
        <taxon>Pleosporales</taxon>
        <taxon>Corynesporascaceae</taxon>
        <taxon>Corynespora</taxon>
    </lineage>
</organism>
<gene>
    <name evidence="7" type="ORF">BS50DRAFT_570328</name>
</gene>
<evidence type="ECO:0000313" key="8">
    <source>
        <dbReference type="Proteomes" id="UP000240883"/>
    </source>
</evidence>
<dbReference type="GO" id="GO:0005634">
    <property type="term" value="C:nucleus"/>
    <property type="evidence" value="ECO:0007669"/>
    <property type="project" value="UniProtKB-SubCell"/>
</dbReference>
<dbReference type="OrthoDB" id="20900at2759"/>
<evidence type="ECO:0000256" key="5">
    <source>
        <dbReference type="SAM" id="MobiDB-lite"/>
    </source>
</evidence>
<dbReference type="PANTHER" id="PTHR34105">
    <property type="entry name" value="PROLINE-, GLUTAMIC ACID- AND LEUCINE-RICH PROTEIN 1"/>
    <property type="match status" value="1"/>
</dbReference>
<dbReference type="AlphaFoldDB" id="A0A2T2NZN2"/>
<feature type="compositionally biased region" description="Acidic residues" evidence="5">
    <location>
        <begin position="617"/>
        <end position="636"/>
    </location>
</feature>
<dbReference type="EMBL" id="KZ678131">
    <property type="protein sequence ID" value="PSN70890.1"/>
    <property type="molecule type" value="Genomic_DNA"/>
</dbReference>
<feature type="region of interest" description="Disordered" evidence="5">
    <location>
        <begin position="617"/>
        <end position="638"/>
    </location>
</feature>
<accession>A0A2T2NZN2</accession>
<keyword evidence="4" id="KW-0539">Nucleus</keyword>
<comment type="subcellular location">
    <subcellularLocation>
        <location evidence="1">Nucleus</location>
    </subcellularLocation>
</comment>
<evidence type="ECO:0000259" key="6">
    <source>
        <dbReference type="Pfam" id="PF08167"/>
    </source>
</evidence>
<evidence type="ECO:0000256" key="2">
    <source>
        <dbReference type="ARBA" id="ARBA00010511"/>
    </source>
</evidence>
<name>A0A2T2NZN2_CORCC</name>
<feature type="domain" description="Pre-rRNA-processing protein RIX1 N-terminal" evidence="6">
    <location>
        <begin position="11"/>
        <end position="211"/>
    </location>
</feature>
<evidence type="ECO:0000313" key="7">
    <source>
        <dbReference type="EMBL" id="PSN70890.1"/>
    </source>
</evidence>
<feature type="region of interest" description="Disordered" evidence="5">
    <location>
        <begin position="669"/>
        <end position="789"/>
    </location>
</feature>
<reference evidence="7 8" key="1">
    <citation type="journal article" date="2018" name="Front. Microbiol.">
        <title>Genome-Wide Analysis of Corynespora cassiicola Leaf Fall Disease Putative Effectors.</title>
        <authorList>
            <person name="Lopez D."/>
            <person name="Ribeiro S."/>
            <person name="Label P."/>
            <person name="Fumanal B."/>
            <person name="Venisse J.S."/>
            <person name="Kohler A."/>
            <person name="de Oliveira R.R."/>
            <person name="Labutti K."/>
            <person name="Lipzen A."/>
            <person name="Lail K."/>
            <person name="Bauer D."/>
            <person name="Ohm R.A."/>
            <person name="Barry K.W."/>
            <person name="Spatafora J."/>
            <person name="Grigoriev I.V."/>
            <person name="Martin F.M."/>
            <person name="Pujade-Renaud V."/>
        </authorList>
    </citation>
    <scope>NUCLEOTIDE SEQUENCE [LARGE SCALE GENOMIC DNA]</scope>
    <source>
        <strain evidence="7 8">Philippines</strain>
    </source>
</reference>
<dbReference type="SUPFAM" id="SSF48371">
    <property type="entry name" value="ARM repeat"/>
    <property type="match status" value="1"/>
</dbReference>
<keyword evidence="8" id="KW-1185">Reference proteome</keyword>